<feature type="region of interest" description="Disordered" evidence="1">
    <location>
        <begin position="38"/>
        <end position="74"/>
    </location>
</feature>
<keyword evidence="3" id="KW-1185">Reference proteome</keyword>
<evidence type="ECO:0000256" key="1">
    <source>
        <dbReference type="SAM" id="MobiDB-lite"/>
    </source>
</evidence>
<evidence type="ECO:0000313" key="2">
    <source>
        <dbReference type="EMBL" id="KAF7387025.1"/>
    </source>
</evidence>
<dbReference type="Proteomes" id="UP000600918">
    <property type="component" value="Unassembled WGS sequence"/>
</dbReference>
<protein>
    <submittedName>
        <fullName evidence="2">Uncharacterized protein</fullName>
    </submittedName>
</protein>
<sequence>MISLSIKVVITITMDRGKTSIGRGAKNKIAQHPSDLFALGSKSSRGENADVKRPGVIHPKTSGTASTSDNYDIF</sequence>
<comment type="caution">
    <text evidence="2">The sequence shown here is derived from an EMBL/GenBank/DDBJ whole genome shotgun (WGS) entry which is preliminary data.</text>
</comment>
<gene>
    <name evidence="2" type="ORF">H0235_018470</name>
</gene>
<dbReference type="EMBL" id="JACSDY010000039">
    <property type="protein sequence ID" value="KAF7387025.1"/>
    <property type="molecule type" value="Genomic_DNA"/>
</dbReference>
<feature type="compositionally biased region" description="Basic and acidic residues" evidence="1">
    <location>
        <begin position="44"/>
        <end position="53"/>
    </location>
</feature>
<reference evidence="2" key="1">
    <citation type="journal article" date="2020" name="G3 (Bethesda)">
        <title>High-Quality Assemblies for Three Invasive Social Wasps from the &lt;i&gt;Vespula&lt;/i&gt; Genus.</title>
        <authorList>
            <person name="Harrop T.W.R."/>
            <person name="Guhlin J."/>
            <person name="McLaughlin G.M."/>
            <person name="Permina E."/>
            <person name="Stockwell P."/>
            <person name="Gilligan J."/>
            <person name="Le Lec M.F."/>
            <person name="Gruber M.A.M."/>
            <person name="Quinn O."/>
            <person name="Lovegrove M."/>
            <person name="Duncan E.J."/>
            <person name="Remnant E.J."/>
            <person name="Van Eeckhoven J."/>
            <person name="Graham B."/>
            <person name="Knapp R.A."/>
            <person name="Langford K.W."/>
            <person name="Kronenberg Z."/>
            <person name="Press M.O."/>
            <person name="Eacker S.M."/>
            <person name="Wilson-Rankin E.E."/>
            <person name="Purcell J."/>
            <person name="Lester P.J."/>
            <person name="Dearden P.K."/>
        </authorList>
    </citation>
    <scope>NUCLEOTIDE SEQUENCE</scope>
    <source>
        <strain evidence="2">Volc-1</strain>
    </source>
</reference>
<evidence type="ECO:0000313" key="3">
    <source>
        <dbReference type="Proteomes" id="UP000600918"/>
    </source>
</evidence>
<organism evidence="2 3">
    <name type="scientific">Vespula pensylvanica</name>
    <name type="common">Western yellow jacket</name>
    <name type="synonym">Wasp</name>
    <dbReference type="NCBI Taxonomy" id="30213"/>
    <lineage>
        <taxon>Eukaryota</taxon>
        <taxon>Metazoa</taxon>
        <taxon>Ecdysozoa</taxon>
        <taxon>Arthropoda</taxon>
        <taxon>Hexapoda</taxon>
        <taxon>Insecta</taxon>
        <taxon>Pterygota</taxon>
        <taxon>Neoptera</taxon>
        <taxon>Endopterygota</taxon>
        <taxon>Hymenoptera</taxon>
        <taxon>Apocrita</taxon>
        <taxon>Aculeata</taxon>
        <taxon>Vespoidea</taxon>
        <taxon>Vespidae</taxon>
        <taxon>Vespinae</taxon>
        <taxon>Vespula</taxon>
    </lineage>
</organism>
<feature type="compositionally biased region" description="Polar residues" evidence="1">
    <location>
        <begin position="61"/>
        <end position="74"/>
    </location>
</feature>
<accession>A0A834JFG0</accession>
<dbReference type="AlphaFoldDB" id="A0A834JFG0"/>
<proteinExistence type="predicted"/>
<name>A0A834JFG0_VESPE</name>